<dbReference type="InterPro" id="IPR001972">
    <property type="entry name" value="Stomatin_HflK_fam"/>
</dbReference>
<protein>
    <submittedName>
        <fullName evidence="5">Slipin family protein</fullName>
    </submittedName>
</protein>
<dbReference type="PRINTS" id="PR00721">
    <property type="entry name" value="STOMATIN"/>
</dbReference>
<sequence>MWFIGSAFFWVVIIGAFFLISAVKILSEYERGVIFRLGRALREAKGPGLIILIPIIDRMVKVNLQLVTYDVPSQDIITRDNVTVKVNAVVYFRVVDPVRAVIEVRDYYAATQLLAQTTLRSVCGQSDLDDLLSAREKINAHIAEILDKHTDPWGIKVTLVELKAIDLPIEMQRAMAKQAEAERERRAKVINAEGEYQAAAKMADAAHVLASEPMSLQLRYLQTLREIAAEKNSTTLFPIPIDLIKPFMKMYEASEKKNQ</sequence>
<evidence type="ECO:0000259" key="4">
    <source>
        <dbReference type="SMART" id="SM00244"/>
    </source>
</evidence>
<dbReference type="AlphaFoldDB" id="A0A7V6DPC0"/>
<evidence type="ECO:0000256" key="2">
    <source>
        <dbReference type="ARBA" id="ARBA00008164"/>
    </source>
</evidence>
<dbReference type="Gene3D" id="3.30.479.30">
    <property type="entry name" value="Band 7 domain"/>
    <property type="match status" value="1"/>
</dbReference>
<name>A0A7V6DPC0_9BACT</name>
<proteinExistence type="inferred from homology"/>
<dbReference type="Pfam" id="PF01145">
    <property type="entry name" value="Band_7"/>
    <property type="match status" value="1"/>
</dbReference>
<gene>
    <name evidence="5" type="ORF">ENV52_04970</name>
</gene>
<evidence type="ECO:0000256" key="1">
    <source>
        <dbReference type="ARBA" id="ARBA00004167"/>
    </source>
</evidence>
<dbReference type="InterPro" id="IPR043202">
    <property type="entry name" value="Band-7_stomatin-like"/>
</dbReference>
<accession>A0A7V6DPC0</accession>
<evidence type="ECO:0000256" key="3">
    <source>
        <dbReference type="SAM" id="Phobius"/>
    </source>
</evidence>
<dbReference type="CDD" id="cd08826">
    <property type="entry name" value="SPFH_eoslipins_u1"/>
    <property type="match status" value="1"/>
</dbReference>
<dbReference type="EMBL" id="DTGR01000076">
    <property type="protein sequence ID" value="HHS29036.1"/>
    <property type="molecule type" value="Genomic_DNA"/>
</dbReference>
<keyword evidence="3" id="KW-0472">Membrane</keyword>
<dbReference type="SMART" id="SM00244">
    <property type="entry name" value="PHB"/>
    <property type="match status" value="1"/>
</dbReference>
<comment type="subcellular location">
    <subcellularLocation>
        <location evidence="1">Membrane</location>
        <topology evidence="1">Single-pass membrane protein</topology>
    </subcellularLocation>
</comment>
<dbReference type="FunFam" id="3.30.479.30:FF:000004">
    <property type="entry name" value="Putative membrane protease family, stomatin"/>
    <property type="match status" value="1"/>
</dbReference>
<keyword evidence="3" id="KW-0812">Transmembrane</keyword>
<keyword evidence="3" id="KW-1133">Transmembrane helix</keyword>
<dbReference type="GO" id="GO:0005886">
    <property type="term" value="C:plasma membrane"/>
    <property type="evidence" value="ECO:0007669"/>
    <property type="project" value="InterPro"/>
</dbReference>
<organism evidence="5">
    <name type="scientific">Desulfobacca acetoxidans</name>
    <dbReference type="NCBI Taxonomy" id="60893"/>
    <lineage>
        <taxon>Bacteria</taxon>
        <taxon>Pseudomonadati</taxon>
        <taxon>Thermodesulfobacteriota</taxon>
        <taxon>Desulfobaccia</taxon>
        <taxon>Desulfobaccales</taxon>
        <taxon>Desulfobaccaceae</taxon>
        <taxon>Desulfobacca</taxon>
    </lineage>
</organism>
<comment type="caution">
    <text evidence="5">The sequence shown here is derived from an EMBL/GenBank/DDBJ whole genome shotgun (WGS) entry which is preliminary data.</text>
</comment>
<comment type="similarity">
    <text evidence="2">Belongs to the band 7/mec-2 family.</text>
</comment>
<dbReference type="InterPro" id="IPR036013">
    <property type="entry name" value="Band_7/SPFH_dom_sf"/>
</dbReference>
<dbReference type="GO" id="GO:0098552">
    <property type="term" value="C:side of membrane"/>
    <property type="evidence" value="ECO:0007669"/>
    <property type="project" value="UniProtKB-ARBA"/>
</dbReference>
<reference evidence="5" key="1">
    <citation type="journal article" date="2020" name="mSystems">
        <title>Genome- and Community-Level Interaction Insights into Carbon Utilization and Element Cycling Functions of Hydrothermarchaeota in Hydrothermal Sediment.</title>
        <authorList>
            <person name="Zhou Z."/>
            <person name="Liu Y."/>
            <person name="Xu W."/>
            <person name="Pan J."/>
            <person name="Luo Z.H."/>
            <person name="Li M."/>
        </authorList>
    </citation>
    <scope>NUCLEOTIDE SEQUENCE [LARGE SCALE GENOMIC DNA]</scope>
    <source>
        <strain evidence="5">SpSt-767</strain>
    </source>
</reference>
<feature type="domain" description="Band 7" evidence="4">
    <location>
        <begin position="21"/>
        <end position="179"/>
    </location>
</feature>
<dbReference type="Gene3D" id="6.10.250.2090">
    <property type="match status" value="1"/>
</dbReference>
<feature type="transmembrane region" description="Helical" evidence="3">
    <location>
        <begin position="6"/>
        <end position="26"/>
    </location>
</feature>
<dbReference type="InterPro" id="IPR001107">
    <property type="entry name" value="Band_7"/>
</dbReference>
<dbReference type="PANTHER" id="PTHR10264">
    <property type="entry name" value="BAND 7 PROTEIN-RELATED"/>
    <property type="match status" value="1"/>
</dbReference>
<dbReference type="SUPFAM" id="SSF117892">
    <property type="entry name" value="Band 7/SPFH domain"/>
    <property type="match status" value="1"/>
</dbReference>
<evidence type="ECO:0000313" key="5">
    <source>
        <dbReference type="EMBL" id="HHS29036.1"/>
    </source>
</evidence>
<dbReference type="PANTHER" id="PTHR10264:SF19">
    <property type="entry name" value="AT06885P-RELATED"/>
    <property type="match status" value="1"/>
</dbReference>